<dbReference type="Proteomes" id="UP000198727">
    <property type="component" value="Unassembled WGS sequence"/>
</dbReference>
<evidence type="ECO:0000256" key="1">
    <source>
        <dbReference type="ARBA" id="ARBA00022603"/>
    </source>
</evidence>
<organism evidence="4 5">
    <name type="scientific">Amycolatopsis arida</name>
    <dbReference type="NCBI Taxonomy" id="587909"/>
    <lineage>
        <taxon>Bacteria</taxon>
        <taxon>Bacillati</taxon>
        <taxon>Actinomycetota</taxon>
        <taxon>Actinomycetes</taxon>
        <taxon>Pseudonocardiales</taxon>
        <taxon>Pseudonocardiaceae</taxon>
        <taxon>Amycolatopsis</taxon>
    </lineage>
</organism>
<dbReference type="AlphaFoldDB" id="A0A1I5KXR0"/>
<dbReference type="Gene3D" id="3.40.50.150">
    <property type="entry name" value="Vaccinia Virus protein VP39"/>
    <property type="match status" value="1"/>
</dbReference>
<proteinExistence type="predicted"/>
<protein>
    <submittedName>
        <fullName evidence="4">Predicted O-methyltransferase YrrM</fullName>
    </submittedName>
</protein>
<evidence type="ECO:0000313" key="4">
    <source>
        <dbReference type="EMBL" id="SFO89864.1"/>
    </source>
</evidence>
<dbReference type="GO" id="GO:0008757">
    <property type="term" value="F:S-adenosylmethionine-dependent methyltransferase activity"/>
    <property type="evidence" value="ECO:0007669"/>
    <property type="project" value="TreeGrafter"/>
</dbReference>
<dbReference type="Pfam" id="PF01596">
    <property type="entry name" value="Methyltransf_3"/>
    <property type="match status" value="1"/>
</dbReference>
<keyword evidence="2 4" id="KW-0808">Transferase</keyword>
<dbReference type="PANTHER" id="PTHR10509:SF14">
    <property type="entry name" value="CAFFEOYL-COA O-METHYLTRANSFERASE 3-RELATED"/>
    <property type="match status" value="1"/>
</dbReference>
<gene>
    <name evidence="4" type="ORF">SAMN05421810_101330</name>
</gene>
<keyword evidence="1 4" id="KW-0489">Methyltransferase</keyword>
<dbReference type="InterPro" id="IPR029063">
    <property type="entry name" value="SAM-dependent_MTases_sf"/>
</dbReference>
<evidence type="ECO:0000313" key="5">
    <source>
        <dbReference type="Proteomes" id="UP000198727"/>
    </source>
</evidence>
<dbReference type="CDD" id="cd02440">
    <property type="entry name" value="AdoMet_MTases"/>
    <property type="match status" value="1"/>
</dbReference>
<dbReference type="EMBL" id="FOWW01000001">
    <property type="protein sequence ID" value="SFO89864.1"/>
    <property type="molecule type" value="Genomic_DNA"/>
</dbReference>
<dbReference type="RefSeq" id="WP_092526777.1">
    <property type="nucleotide sequence ID" value="NZ_FOWW01000001.1"/>
</dbReference>
<evidence type="ECO:0000256" key="3">
    <source>
        <dbReference type="ARBA" id="ARBA00022691"/>
    </source>
</evidence>
<reference evidence="5" key="1">
    <citation type="submission" date="2016-10" db="EMBL/GenBank/DDBJ databases">
        <authorList>
            <person name="Varghese N."/>
            <person name="Submissions S."/>
        </authorList>
    </citation>
    <scope>NUCLEOTIDE SEQUENCE [LARGE SCALE GENOMIC DNA]</scope>
    <source>
        <strain evidence="5">CGMCC 4.5579</strain>
    </source>
</reference>
<dbReference type="GO" id="GO:0032259">
    <property type="term" value="P:methylation"/>
    <property type="evidence" value="ECO:0007669"/>
    <property type="project" value="UniProtKB-KW"/>
</dbReference>
<evidence type="ECO:0000256" key="2">
    <source>
        <dbReference type="ARBA" id="ARBA00022679"/>
    </source>
</evidence>
<dbReference type="GO" id="GO:0008171">
    <property type="term" value="F:O-methyltransferase activity"/>
    <property type="evidence" value="ECO:0007669"/>
    <property type="project" value="InterPro"/>
</dbReference>
<keyword evidence="3" id="KW-0949">S-adenosyl-L-methionine</keyword>
<sequence>MDHELWAEVDDYFAGVLVGDDPALEGALAASREAGLPAIAVSAAQGKLLNLLVRLCGARRVLEVGTLGGYSAIWMARALPPGGELVTLEADPRHAEVARSNLDRAGLGSAVDVRLGAALATLPELTGPFDLAFIDADKENNPEYFRWALRLSRPGGVIVVDNVVRAGAVVHGPADDPSVRGVRELHDLIAAEPRVDATALQTVGAKGYDGFTLALVTS</sequence>
<dbReference type="OrthoDB" id="9799672at2"/>
<dbReference type="InterPro" id="IPR050362">
    <property type="entry name" value="Cation-dep_OMT"/>
</dbReference>
<dbReference type="SUPFAM" id="SSF53335">
    <property type="entry name" value="S-adenosyl-L-methionine-dependent methyltransferases"/>
    <property type="match status" value="1"/>
</dbReference>
<dbReference type="PANTHER" id="PTHR10509">
    <property type="entry name" value="O-METHYLTRANSFERASE-RELATED"/>
    <property type="match status" value="1"/>
</dbReference>
<name>A0A1I5KXR0_9PSEU</name>
<dbReference type="PROSITE" id="PS51682">
    <property type="entry name" value="SAM_OMT_I"/>
    <property type="match status" value="1"/>
</dbReference>
<accession>A0A1I5KXR0</accession>
<dbReference type="STRING" id="587909.SAMN05421810_101330"/>
<keyword evidence="5" id="KW-1185">Reference proteome</keyword>
<dbReference type="InterPro" id="IPR002935">
    <property type="entry name" value="SAM_O-MeTrfase"/>
</dbReference>